<accession>A0A090X2P4</accession>
<evidence type="ECO:0000313" key="2">
    <source>
        <dbReference type="EMBL" id="GAL74637.1"/>
    </source>
</evidence>
<reference evidence="2 3" key="1">
    <citation type="journal article" date="2014" name="Genome Announc.">
        <title>Draft Genome Sequences of Marine Flavobacterium Nonlabens Strains NR17, NR24, NR27, NR32, NR33, and Ara13.</title>
        <authorList>
            <person name="Nakanishi M."/>
            <person name="Meirelles P."/>
            <person name="Suzuki R."/>
            <person name="Takatani N."/>
            <person name="Mino S."/>
            <person name="Suda W."/>
            <person name="Oshima K."/>
            <person name="Hattori M."/>
            <person name="Ohkuma M."/>
            <person name="Hosokawa M."/>
            <person name="Miyashita K."/>
            <person name="Thompson F.L."/>
            <person name="Niwa A."/>
            <person name="Sawabe T."/>
            <person name="Sawabe T."/>
        </authorList>
    </citation>
    <scope>NUCLEOTIDE SEQUENCE [LARGE SCALE GENOMIC DNA]</scope>
    <source>
        <strain evidence="3">JCM19275</strain>
    </source>
</reference>
<dbReference type="InterPro" id="IPR041685">
    <property type="entry name" value="AAA_GajA/Old/RecF-like"/>
</dbReference>
<comment type="caution">
    <text evidence="2">The sequence shown here is derived from an EMBL/GenBank/DDBJ whole genome shotgun (WGS) entry which is preliminary data.</text>
</comment>
<evidence type="ECO:0000313" key="3">
    <source>
        <dbReference type="Proteomes" id="UP000029647"/>
    </source>
</evidence>
<dbReference type="Proteomes" id="UP000029647">
    <property type="component" value="Unassembled WGS sequence"/>
</dbReference>
<evidence type="ECO:0000259" key="1">
    <source>
        <dbReference type="Pfam" id="PF13175"/>
    </source>
</evidence>
<sequence>MTDTEEKRKFWKVPELTVTKTFKVEDYIKWIKLSVFDLDKLNPFELIDYAHPGFLNVDFELKALNGELVKFGDLSSGEQQMIYNENTILYHLFNLQSVHQDENRIKYSNINLILDEVELYYHPEMQQNLVRSLVTSIENIRSKGEKGIDSVNIILCTHSPFILSDIPKNNVLRLKEGDVYEDLDLKSFGANFYDILSNDFFMQDFYMGVNGQRKNQ</sequence>
<dbReference type="Gene3D" id="3.40.50.300">
    <property type="entry name" value="P-loop containing nucleotide triphosphate hydrolases"/>
    <property type="match status" value="1"/>
</dbReference>
<organism evidence="2 3">
    <name type="scientific">Nonlabens ulvanivorans</name>
    <name type="common">Persicivirga ulvanivorans</name>
    <dbReference type="NCBI Taxonomy" id="906888"/>
    <lineage>
        <taxon>Bacteria</taxon>
        <taxon>Pseudomonadati</taxon>
        <taxon>Bacteroidota</taxon>
        <taxon>Flavobacteriia</taxon>
        <taxon>Flavobacteriales</taxon>
        <taxon>Flavobacteriaceae</taxon>
        <taxon>Nonlabens</taxon>
    </lineage>
</organism>
<feature type="domain" description="Endonuclease GajA/Old nuclease/RecF-like AAA" evidence="1">
    <location>
        <begin position="56"/>
        <end position="162"/>
    </location>
</feature>
<keyword evidence="2" id="KW-0547">Nucleotide-binding</keyword>
<protein>
    <submittedName>
        <fullName evidence="2">Predicted ATP-binding protein</fullName>
    </submittedName>
</protein>
<dbReference type="InterPro" id="IPR027417">
    <property type="entry name" value="P-loop_NTPase"/>
</dbReference>
<gene>
    <name evidence="2" type="ORF">JCM19275_3492</name>
</gene>
<name>A0A090X2P4_NONUL</name>
<keyword evidence="2" id="KW-0067">ATP-binding</keyword>
<proteinExistence type="predicted"/>
<dbReference type="EMBL" id="BBNT01000002">
    <property type="protein sequence ID" value="GAL74637.1"/>
    <property type="molecule type" value="Genomic_DNA"/>
</dbReference>
<dbReference type="Pfam" id="PF13175">
    <property type="entry name" value="AAA_15"/>
    <property type="match status" value="1"/>
</dbReference>
<dbReference type="AlphaFoldDB" id="A0A090X2P4"/>
<dbReference type="GO" id="GO:0005524">
    <property type="term" value="F:ATP binding"/>
    <property type="evidence" value="ECO:0007669"/>
    <property type="project" value="UniProtKB-KW"/>
</dbReference>